<dbReference type="EMBL" id="AVOT02035641">
    <property type="protein sequence ID" value="MBW0530045.1"/>
    <property type="molecule type" value="Genomic_DNA"/>
</dbReference>
<feature type="compositionally biased region" description="Polar residues" evidence="1">
    <location>
        <begin position="81"/>
        <end position="96"/>
    </location>
</feature>
<evidence type="ECO:0000313" key="3">
    <source>
        <dbReference type="Proteomes" id="UP000765509"/>
    </source>
</evidence>
<feature type="compositionally biased region" description="Polar residues" evidence="1">
    <location>
        <begin position="47"/>
        <end position="69"/>
    </location>
</feature>
<feature type="region of interest" description="Disordered" evidence="1">
    <location>
        <begin position="1"/>
        <end position="96"/>
    </location>
</feature>
<proteinExistence type="predicted"/>
<reference evidence="2" key="1">
    <citation type="submission" date="2021-03" db="EMBL/GenBank/DDBJ databases">
        <title>Draft genome sequence of rust myrtle Austropuccinia psidii MF-1, a brazilian biotype.</title>
        <authorList>
            <person name="Quecine M.C."/>
            <person name="Pachon D.M.R."/>
            <person name="Bonatelli M.L."/>
            <person name="Correr F.H."/>
            <person name="Franceschini L.M."/>
            <person name="Leite T.F."/>
            <person name="Margarido G.R.A."/>
            <person name="Almeida C.A."/>
            <person name="Ferrarezi J.A."/>
            <person name="Labate C.A."/>
        </authorList>
    </citation>
    <scope>NUCLEOTIDE SEQUENCE</scope>
    <source>
        <strain evidence="2">MF-1</strain>
    </source>
</reference>
<feature type="compositionally biased region" description="Polar residues" evidence="1">
    <location>
        <begin position="24"/>
        <end position="39"/>
    </location>
</feature>
<comment type="caution">
    <text evidence="2">The sequence shown here is derived from an EMBL/GenBank/DDBJ whole genome shotgun (WGS) entry which is preliminary data.</text>
</comment>
<protein>
    <submittedName>
        <fullName evidence="2">Uncharacterized protein</fullName>
    </submittedName>
</protein>
<accession>A0A9Q3F3J2</accession>
<keyword evidence="3" id="KW-1185">Reference proteome</keyword>
<name>A0A9Q3F3J2_9BASI</name>
<gene>
    <name evidence="2" type="ORF">O181_069760</name>
</gene>
<evidence type="ECO:0000256" key="1">
    <source>
        <dbReference type="SAM" id="MobiDB-lite"/>
    </source>
</evidence>
<sequence length="96" mass="10381">MASIDGQEKYNAFNRIMEEKKPTTQESAKNSPSSQQKQLQCEEVAPSSEQGQRQSTSYKALQPGLQNLKDSAGCHGKCISDGQNNDGTTEKGGSQT</sequence>
<evidence type="ECO:0000313" key="2">
    <source>
        <dbReference type="EMBL" id="MBW0530045.1"/>
    </source>
</evidence>
<organism evidence="2 3">
    <name type="scientific">Austropuccinia psidii MF-1</name>
    <dbReference type="NCBI Taxonomy" id="1389203"/>
    <lineage>
        <taxon>Eukaryota</taxon>
        <taxon>Fungi</taxon>
        <taxon>Dikarya</taxon>
        <taxon>Basidiomycota</taxon>
        <taxon>Pucciniomycotina</taxon>
        <taxon>Pucciniomycetes</taxon>
        <taxon>Pucciniales</taxon>
        <taxon>Sphaerophragmiaceae</taxon>
        <taxon>Austropuccinia</taxon>
    </lineage>
</organism>
<dbReference type="AlphaFoldDB" id="A0A9Q3F3J2"/>
<dbReference type="Proteomes" id="UP000765509">
    <property type="component" value="Unassembled WGS sequence"/>
</dbReference>